<sequence>MDSTYPHTLSPIPLKSRAAILIAFKQPLELKDDWPVTQLSELAPGECLIELEYAGCCQSDLHIRDNDWGADASIPLIAGHEGVGRIVGIGEHTYGHRINVGDRVGVKFVANACLRCEMCRQGWDGCCLTAQSSIHGLRLNGTFAKYVVSFTDYVTPIPKEVDSAAATPILCAGLTAYKSIKLSNAKFGQWVAIPGAGGGVGHLAVQYARAMGLRVIAIDTGEEKRNLCSKLGAEKWVDFKVSTDLVKDVQIASEGLGPHAAVITAGHPLPFNQALLYLRPTGTLVAAGMPGGEAMLNVPIGLIIAKCLNIVGALVGNRQDMFEALDAVAQGKVECKYSIRDLTEVNEVMQEMKAGKTTGKIVLKI</sequence>
<evidence type="ECO:0000256" key="3">
    <source>
        <dbReference type="ARBA" id="ARBA00013190"/>
    </source>
</evidence>
<keyword evidence="7" id="KW-0520">NAD</keyword>
<keyword evidence="6" id="KW-0560">Oxidoreductase</keyword>
<evidence type="ECO:0000313" key="9">
    <source>
        <dbReference type="EMBL" id="KAE9392962.1"/>
    </source>
</evidence>
<dbReference type="InterPro" id="IPR036291">
    <property type="entry name" value="NAD(P)-bd_dom_sf"/>
</dbReference>
<evidence type="ECO:0000256" key="4">
    <source>
        <dbReference type="ARBA" id="ARBA00022723"/>
    </source>
</evidence>
<dbReference type="SMART" id="SM00829">
    <property type="entry name" value="PKS_ER"/>
    <property type="match status" value="1"/>
</dbReference>
<dbReference type="OrthoDB" id="1879366at2759"/>
<dbReference type="EMBL" id="ML769583">
    <property type="protein sequence ID" value="KAE9392962.1"/>
    <property type="molecule type" value="Genomic_DNA"/>
</dbReference>
<evidence type="ECO:0000256" key="2">
    <source>
        <dbReference type="ARBA" id="ARBA00008072"/>
    </source>
</evidence>
<accession>A0A6A4H458</accession>
<reference evidence="9" key="1">
    <citation type="journal article" date="2019" name="Environ. Microbiol.">
        <title>Fungal ecological strategies reflected in gene transcription - a case study of two litter decomposers.</title>
        <authorList>
            <person name="Barbi F."/>
            <person name="Kohler A."/>
            <person name="Barry K."/>
            <person name="Baskaran P."/>
            <person name="Daum C."/>
            <person name="Fauchery L."/>
            <person name="Ihrmark K."/>
            <person name="Kuo A."/>
            <person name="LaButti K."/>
            <person name="Lipzen A."/>
            <person name="Morin E."/>
            <person name="Grigoriev I.V."/>
            <person name="Henrissat B."/>
            <person name="Lindahl B."/>
            <person name="Martin F."/>
        </authorList>
    </citation>
    <scope>NUCLEOTIDE SEQUENCE</scope>
    <source>
        <strain evidence="9">JB14</strain>
    </source>
</reference>
<dbReference type="Gene3D" id="3.90.180.10">
    <property type="entry name" value="Medium-chain alcohol dehydrogenases, catalytic domain"/>
    <property type="match status" value="1"/>
</dbReference>
<dbReference type="Proteomes" id="UP000799118">
    <property type="component" value="Unassembled WGS sequence"/>
</dbReference>
<dbReference type="SUPFAM" id="SSF50129">
    <property type="entry name" value="GroES-like"/>
    <property type="match status" value="1"/>
</dbReference>
<comment type="cofactor">
    <cofactor evidence="1">
        <name>Zn(2+)</name>
        <dbReference type="ChEBI" id="CHEBI:29105"/>
    </cofactor>
</comment>
<dbReference type="PANTHER" id="PTHR42940:SF3">
    <property type="entry name" value="ALCOHOL DEHYDROGENASE 1-RELATED"/>
    <property type="match status" value="1"/>
</dbReference>
<feature type="domain" description="Enoyl reductase (ER)" evidence="8">
    <location>
        <begin position="31"/>
        <end position="363"/>
    </location>
</feature>
<evidence type="ECO:0000256" key="1">
    <source>
        <dbReference type="ARBA" id="ARBA00001947"/>
    </source>
</evidence>
<keyword evidence="10" id="KW-1185">Reference proteome</keyword>
<dbReference type="GO" id="GO:0005737">
    <property type="term" value="C:cytoplasm"/>
    <property type="evidence" value="ECO:0007669"/>
    <property type="project" value="TreeGrafter"/>
</dbReference>
<dbReference type="GO" id="GO:0046872">
    <property type="term" value="F:metal ion binding"/>
    <property type="evidence" value="ECO:0007669"/>
    <property type="project" value="UniProtKB-KW"/>
</dbReference>
<dbReference type="PANTHER" id="PTHR42940">
    <property type="entry name" value="ALCOHOL DEHYDROGENASE 1-RELATED"/>
    <property type="match status" value="1"/>
</dbReference>
<dbReference type="CDD" id="cd08297">
    <property type="entry name" value="CAD3"/>
    <property type="match status" value="1"/>
</dbReference>
<dbReference type="InterPro" id="IPR013149">
    <property type="entry name" value="ADH-like_C"/>
</dbReference>
<evidence type="ECO:0000256" key="6">
    <source>
        <dbReference type="ARBA" id="ARBA00023002"/>
    </source>
</evidence>
<keyword evidence="4" id="KW-0479">Metal-binding</keyword>
<dbReference type="FunFam" id="3.40.50.720:FF:000039">
    <property type="entry name" value="Alcohol dehydrogenase AdhP"/>
    <property type="match status" value="1"/>
</dbReference>
<dbReference type="InterPro" id="IPR013154">
    <property type="entry name" value="ADH-like_N"/>
</dbReference>
<keyword evidence="5" id="KW-0862">Zinc</keyword>
<dbReference type="EC" id="1.1.1.1" evidence="3"/>
<evidence type="ECO:0000313" key="10">
    <source>
        <dbReference type="Proteomes" id="UP000799118"/>
    </source>
</evidence>
<dbReference type="SUPFAM" id="SSF51735">
    <property type="entry name" value="NAD(P)-binding Rossmann-fold domains"/>
    <property type="match status" value="1"/>
</dbReference>
<organism evidence="9 10">
    <name type="scientific">Gymnopus androsaceus JB14</name>
    <dbReference type="NCBI Taxonomy" id="1447944"/>
    <lineage>
        <taxon>Eukaryota</taxon>
        <taxon>Fungi</taxon>
        <taxon>Dikarya</taxon>
        <taxon>Basidiomycota</taxon>
        <taxon>Agaricomycotina</taxon>
        <taxon>Agaricomycetes</taxon>
        <taxon>Agaricomycetidae</taxon>
        <taxon>Agaricales</taxon>
        <taxon>Marasmiineae</taxon>
        <taxon>Omphalotaceae</taxon>
        <taxon>Gymnopus</taxon>
    </lineage>
</organism>
<dbReference type="GO" id="GO:0004022">
    <property type="term" value="F:alcohol dehydrogenase (NAD+) activity"/>
    <property type="evidence" value="ECO:0007669"/>
    <property type="project" value="UniProtKB-EC"/>
</dbReference>
<dbReference type="Pfam" id="PF00107">
    <property type="entry name" value="ADH_zinc_N"/>
    <property type="match status" value="1"/>
</dbReference>
<evidence type="ECO:0000256" key="5">
    <source>
        <dbReference type="ARBA" id="ARBA00022833"/>
    </source>
</evidence>
<dbReference type="AlphaFoldDB" id="A0A6A4H458"/>
<dbReference type="InterPro" id="IPR011032">
    <property type="entry name" value="GroES-like_sf"/>
</dbReference>
<comment type="similarity">
    <text evidence="2">Belongs to the zinc-containing alcohol dehydrogenase family.</text>
</comment>
<evidence type="ECO:0000259" key="8">
    <source>
        <dbReference type="SMART" id="SM00829"/>
    </source>
</evidence>
<dbReference type="InterPro" id="IPR020843">
    <property type="entry name" value="ER"/>
</dbReference>
<evidence type="ECO:0000256" key="7">
    <source>
        <dbReference type="ARBA" id="ARBA00023027"/>
    </source>
</evidence>
<protein>
    <recommendedName>
        <fullName evidence="3">alcohol dehydrogenase</fullName>
        <ecNumber evidence="3">1.1.1.1</ecNumber>
    </recommendedName>
</protein>
<proteinExistence type="inferred from homology"/>
<gene>
    <name evidence="9" type="ORF">BT96DRAFT_924332</name>
</gene>
<dbReference type="Pfam" id="PF08240">
    <property type="entry name" value="ADH_N"/>
    <property type="match status" value="1"/>
</dbReference>
<name>A0A6A4H458_9AGAR</name>
<dbReference type="Gene3D" id="3.40.50.720">
    <property type="entry name" value="NAD(P)-binding Rossmann-like Domain"/>
    <property type="match status" value="1"/>
</dbReference>